<reference evidence="2" key="1">
    <citation type="submission" date="2013-07" db="EMBL/GenBank/DDBJ databases">
        <title>Sub-species coevolution in mutualistic symbiosis.</title>
        <authorList>
            <person name="Murfin K."/>
            <person name="Klassen J."/>
            <person name="Lee M."/>
            <person name="Forst S."/>
            <person name="Stock P."/>
            <person name="Goodrich-Blair H."/>
        </authorList>
    </citation>
    <scope>NUCLEOTIDE SEQUENCE [LARGE SCALE GENOMIC DNA]</scope>
    <source>
        <strain evidence="2">Feltiae Moldova</strain>
    </source>
</reference>
<dbReference type="Proteomes" id="UP000028487">
    <property type="component" value="Unassembled WGS sequence"/>
</dbReference>
<comment type="caution">
    <text evidence="2">The sequence shown here is derived from an EMBL/GenBank/DDBJ whole genome shotgun (WGS) entry which is preliminary data.</text>
</comment>
<gene>
    <name evidence="2" type="ORF">XBFM1_1210007</name>
</gene>
<evidence type="ECO:0000313" key="2">
    <source>
        <dbReference type="EMBL" id="CDG99817.1"/>
    </source>
</evidence>
<evidence type="ECO:0000313" key="3">
    <source>
        <dbReference type="Proteomes" id="UP000028487"/>
    </source>
</evidence>
<organism evidence="2 3">
    <name type="scientific">Xenorhabdus bovienii str. feltiae Moldova</name>
    <dbReference type="NCBI Taxonomy" id="1398200"/>
    <lineage>
        <taxon>Bacteria</taxon>
        <taxon>Pseudomonadati</taxon>
        <taxon>Pseudomonadota</taxon>
        <taxon>Gammaproteobacteria</taxon>
        <taxon>Enterobacterales</taxon>
        <taxon>Morganellaceae</taxon>
        <taxon>Xenorhabdus</taxon>
    </lineage>
</organism>
<evidence type="ECO:0000256" key="1">
    <source>
        <dbReference type="SAM" id="Coils"/>
    </source>
</evidence>
<dbReference type="AlphaFoldDB" id="A0A077NCC6"/>
<dbReference type="HOGENOM" id="CLU_157851_0_0_6"/>
<sequence length="126" mass="14290">MTMTDNIITLKFGDDSKPSISTSVTPKTPEQSRCKHGAITVDEQYRIITCDQCGCNVDAFDHLLESARQAECVVREIQELYQRRDELRAACDNLLKEEKNTKVRLRGAKTQLQFLENDIKKVNNGG</sequence>
<protein>
    <submittedName>
        <fullName evidence="2">Uncharacterized protein</fullName>
    </submittedName>
</protein>
<proteinExistence type="predicted"/>
<keyword evidence="1" id="KW-0175">Coiled coil</keyword>
<feature type="coiled-coil region" evidence="1">
    <location>
        <begin position="70"/>
        <end position="125"/>
    </location>
</feature>
<accession>A0A077NCC6</accession>
<dbReference type="EMBL" id="CBSV010000026">
    <property type="protein sequence ID" value="CDG99817.1"/>
    <property type="molecule type" value="Genomic_DNA"/>
</dbReference>
<name>A0A077NCC6_XENBV</name>